<gene>
    <name evidence="1" type="ORF">Kpho01_48170</name>
</gene>
<dbReference type="RefSeq" id="WP_033252108.1">
    <property type="nucleotide sequence ID" value="NZ_BSRX01000031.1"/>
</dbReference>
<evidence type="ECO:0000313" key="2">
    <source>
        <dbReference type="Proteomes" id="UP001165143"/>
    </source>
</evidence>
<dbReference type="EMBL" id="BSRX01000031">
    <property type="protein sequence ID" value="GLW56806.1"/>
    <property type="molecule type" value="Genomic_DNA"/>
</dbReference>
<proteinExistence type="predicted"/>
<protein>
    <submittedName>
        <fullName evidence="1">Uncharacterized protein</fullName>
    </submittedName>
</protein>
<dbReference type="Proteomes" id="UP001165143">
    <property type="component" value="Unassembled WGS sequence"/>
</dbReference>
<dbReference type="AlphaFoldDB" id="A0A9W6PL21"/>
<evidence type="ECO:0000313" key="1">
    <source>
        <dbReference type="EMBL" id="GLW56806.1"/>
    </source>
</evidence>
<comment type="caution">
    <text evidence="1">The sequence shown here is derived from an EMBL/GenBank/DDBJ whole genome shotgun (WGS) entry which is preliminary data.</text>
</comment>
<accession>A0A9W6PL21</accession>
<name>A0A9W6PL21_9ACTN</name>
<organism evidence="1 2">
    <name type="scientific">Kitasatospora phosalacinea</name>
    <dbReference type="NCBI Taxonomy" id="2065"/>
    <lineage>
        <taxon>Bacteria</taxon>
        <taxon>Bacillati</taxon>
        <taxon>Actinomycetota</taxon>
        <taxon>Actinomycetes</taxon>
        <taxon>Kitasatosporales</taxon>
        <taxon>Streptomycetaceae</taxon>
        <taxon>Kitasatospora</taxon>
    </lineage>
</organism>
<reference evidence="1" key="1">
    <citation type="submission" date="2023-02" db="EMBL/GenBank/DDBJ databases">
        <title>Kitasatospora phosalacinea NBRC 14362.</title>
        <authorList>
            <person name="Ichikawa N."/>
            <person name="Sato H."/>
            <person name="Tonouchi N."/>
        </authorList>
    </citation>
    <scope>NUCLEOTIDE SEQUENCE</scope>
    <source>
        <strain evidence="1">NBRC 14362</strain>
    </source>
</reference>
<sequence length="340" mass="36780">MKSLDEVRAAFTGLPEYVTMRQVADATGHKFDSVRTNWPRQPDFPPPTSTGRNQLRSRDAVLAWYEEYRASSAGRPGPRNLVDRARTVAALDVHLSGPQLAEVFGVHPSLIGYYASAHGGGADPFPRADGHGLRSWPEVRSWFLRQAGERGGRTSVKAAEAIRIGEMREGAAASDRAMSASAQWIAGQLGVGEATARQILISNSGPRLHRAELGSAVGISFSMVKYFIHTYGPDGDDPFPPADDRGTRDIAAVKAWLARHRGLKEPSQVLAALEGLSDMVTSSQITAAAGISDRVLREWAKQPGFPPVARIGNARLRERDLLTSWYRARHGLSPAPSAGS</sequence>
<dbReference type="OrthoDB" id="4040833at2"/>